<evidence type="ECO:0000313" key="3">
    <source>
        <dbReference type="EMBL" id="NDV02744.1"/>
    </source>
</evidence>
<dbReference type="AlphaFoldDB" id="A0A6B2K2F9"/>
<feature type="signal peptide" evidence="1">
    <location>
        <begin position="1"/>
        <end position="20"/>
    </location>
</feature>
<dbReference type="Gene3D" id="3.40.50.1460">
    <property type="match status" value="1"/>
</dbReference>
<dbReference type="SUPFAM" id="SSF52129">
    <property type="entry name" value="Caspase-like"/>
    <property type="match status" value="1"/>
</dbReference>
<accession>A0A6B2K2F9</accession>
<dbReference type="SUPFAM" id="SSF47090">
    <property type="entry name" value="PGBD-like"/>
    <property type="match status" value="2"/>
</dbReference>
<sequence length="550" mass="60711">MRHLIMTTALAALTAAPAAADDAALLIGIEQYEQLTGVPGAADVIDAADELTDMGFTVLALPNARIPSATQAIAEWVAEVPDAERLFVALTGRFVTDGERSWLVTAEAGRPTLMTAGQEAISVDSLLQILGDRPGNAILFLGAAGQGRELDEWLRDGLGPISPPQGVTVVTGPPDVMADLVSGPVLEPEADILAPLRDERRVELYGYLPRQFEFMPSGGFAPSLPGRTNSDRQAEEALWQGAQALDTVQAYRNYLQNYPVGDYADEAEEAIRDIVSEPNRAARLIEEAMRLSREERQEVQRDLTMLGYNTRGVDGIFGPGTRGAITNWQQENGFSQTSYLTPDHITRIDAQAARRAAELEAEAERRAAAERRADNSFWDETGSDGGEAGLRAYLDRYPDGLHAAEARSELEDIEAAKRARARQVEREAWDRVRDADTIAAYDGYLRNYPSGSFVEEAEARRDELRRQLGQQDEMEAAQARENGLNLNSFTRRLVETRLDNIGLQPGPVDGQFNEQTRQALRRYQRDRQLDVTGYLNEETIVRLLADAIER</sequence>
<evidence type="ECO:0000313" key="4">
    <source>
        <dbReference type="Proteomes" id="UP000474757"/>
    </source>
</evidence>
<dbReference type="Gene3D" id="1.10.101.10">
    <property type="entry name" value="PGBD-like superfamily/PGBD"/>
    <property type="match status" value="2"/>
</dbReference>
<reference evidence="3 4" key="1">
    <citation type="submission" date="2020-02" db="EMBL/GenBank/DDBJ databases">
        <title>Pseudoroseicyclus tamarix, sp. nov., isolated from offshore sediment of a Tamarix chinensis forest.</title>
        <authorList>
            <person name="Gai Y."/>
        </authorList>
    </citation>
    <scope>NUCLEOTIDE SEQUENCE [LARGE SCALE GENOMIC DNA]</scope>
    <source>
        <strain evidence="3 4">CLL3-39</strain>
    </source>
</reference>
<proteinExistence type="predicted"/>
<dbReference type="InterPro" id="IPR036365">
    <property type="entry name" value="PGBD-like_sf"/>
</dbReference>
<organism evidence="3 4">
    <name type="scientific">Pseudoroseicyclus tamaricis</name>
    <dbReference type="NCBI Taxonomy" id="2705421"/>
    <lineage>
        <taxon>Bacteria</taxon>
        <taxon>Pseudomonadati</taxon>
        <taxon>Pseudomonadota</taxon>
        <taxon>Alphaproteobacteria</taxon>
        <taxon>Rhodobacterales</taxon>
        <taxon>Paracoccaceae</taxon>
        <taxon>Pseudoroseicyclus</taxon>
    </lineage>
</organism>
<comment type="caution">
    <text evidence="3">The sequence shown here is derived from an EMBL/GenBank/DDBJ whole genome shotgun (WGS) entry which is preliminary data.</text>
</comment>
<dbReference type="EMBL" id="JAAGAB010000004">
    <property type="protein sequence ID" value="NDV02744.1"/>
    <property type="molecule type" value="Genomic_DNA"/>
</dbReference>
<dbReference type="Pfam" id="PF01471">
    <property type="entry name" value="PG_binding_1"/>
    <property type="match status" value="2"/>
</dbReference>
<feature type="domain" description="Peptidoglycan binding-like" evidence="2">
    <location>
        <begin position="293"/>
        <end position="343"/>
    </location>
</feature>
<dbReference type="InterPro" id="IPR029030">
    <property type="entry name" value="Caspase-like_dom_sf"/>
</dbReference>
<dbReference type="InterPro" id="IPR036366">
    <property type="entry name" value="PGBDSf"/>
</dbReference>
<feature type="chain" id="PRO_5025359122" evidence="1">
    <location>
        <begin position="21"/>
        <end position="550"/>
    </location>
</feature>
<feature type="domain" description="Peptidoglycan binding-like" evidence="2">
    <location>
        <begin position="492"/>
        <end position="543"/>
    </location>
</feature>
<protein>
    <submittedName>
        <fullName evidence="3">Peptidoglycan-binding protein</fullName>
    </submittedName>
</protein>
<dbReference type="InterPro" id="IPR002477">
    <property type="entry name" value="Peptidoglycan-bd-like"/>
</dbReference>
<dbReference type="Proteomes" id="UP000474757">
    <property type="component" value="Unassembled WGS sequence"/>
</dbReference>
<keyword evidence="4" id="KW-1185">Reference proteome</keyword>
<evidence type="ECO:0000259" key="2">
    <source>
        <dbReference type="Pfam" id="PF01471"/>
    </source>
</evidence>
<evidence type="ECO:0000256" key="1">
    <source>
        <dbReference type="SAM" id="SignalP"/>
    </source>
</evidence>
<gene>
    <name evidence="3" type="ORF">GZA08_17410</name>
</gene>
<name>A0A6B2K2F9_9RHOB</name>
<dbReference type="RefSeq" id="WP_163895970.1">
    <property type="nucleotide sequence ID" value="NZ_JAAFYS010000004.1"/>
</dbReference>
<keyword evidence="1" id="KW-0732">Signal</keyword>